<gene>
    <name evidence="11" type="ORF">LZG35_09985</name>
</gene>
<dbReference type="InterPro" id="IPR023471">
    <property type="entry name" value="CtaG/Cox11_dom_sf"/>
</dbReference>
<keyword evidence="6" id="KW-0735">Signal-anchor</keyword>
<dbReference type="GO" id="GO:0005886">
    <property type="term" value="C:plasma membrane"/>
    <property type="evidence" value="ECO:0007669"/>
    <property type="project" value="UniProtKB-SubCell"/>
</dbReference>
<name>A0A9Q3ZEY0_9GAMM</name>
<dbReference type="Gene3D" id="2.60.370.10">
    <property type="entry name" value="Ctag/Cox11"/>
    <property type="match status" value="1"/>
</dbReference>
<evidence type="ECO:0000256" key="4">
    <source>
        <dbReference type="ARBA" id="ARBA00015384"/>
    </source>
</evidence>
<evidence type="ECO:0000256" key="9">
    <source>
        <dbReference type="ARBA" id="ARBA00023136"/>
    </source>
</evidence>
<dbReference type="AlphaFoldDB" id="A0A9Q3ZEY0"/>
<dbReference type="InterPro" id="IPR007533">
    <property type="entry name" value="Cyt_c_oxidase_assmbl_CtaG"/>
</dbReference>
<proteinExistence type="inferred from homology"/>
<protein>
    <recommendedName>
        <fullName evidence="4">Cytochrome c oxidase assembly protein CtaG</fullName>
    </recommendedName>
</protein>
<keyword evidence="9 10" id="KW-0472">Membrane</keyword>
<evidence type="ECO:0000313" key="12">
    <source>
        <dbReference type="Proteomes" id="UP001107961"/>
    </source>
</evidence>
<comment type="similarity">
    <text evidence="3">Belongs to the COX11/CtaG family.</text>
</comment>
<dbReference type="GO" id="GO:0005507">
    <property type="term" value="F:copper ion binding"/>
    <property type="evidence" value="ECO:0007669"/>
    <property type="project" value="InterPro"/>
</dbReference>
<dbReference type="EMBL" id="JAJVKT010000010">
    <property type="protein sequence ID" value="MCE7508966.1"/>
    <property type="molecule type" value="Genomic_DNA"/>
</dbReference>
<comment type="function">
    <text evidence="1">Exerts its effect at some terminal stage of cytochrome c oxidase synthesis, probably by being involved in the insertion of the copper B into subunit I.</text>
</comment>
<evidence type="ECO:0000256" key="3">
    <source>
        <dbReference type="ARBA" id="ARBA00009620"/>
    </source>
</evidence>
<evidence type="ECO:0000313" key="11">
    <source>
        <dbReference type="EMBL" id="MCE7508966.1"/>
    </source>
</evidence>
<keyword evidence="7 10" id="KW-1133">Transmembrane helix</keyword>
<dbReference type="Pfam" id="PF04442">
    <property type="entry name" value="CtaG_Cox11"/>
    <property type="match status" value="1"/>
</dbReference>
<evidence type="ECO:0000256" key="8">
    <source>
        <dbReference type="ARBA" id="ARBA00023008"/>
    </source>
</evidence>
<keyword evidence="12" id="KW-1185">Reference proteome</keyword>
<evidence type="ECO:0000256" key="1">
    <source>
        <dbReference type="ARBA" id="ARBA00004007"/>
    </source>
</evidence>
<keyword evidence="5 10" id="KW-0812">Transmembrane</keyword>
<evidence type="ECO:0000256" key="10">
    <source>
        <dbReference type="SAM" id="Phobius"/>
    </source>
</evidence>
<organism evidence="11 12">
    <name type="scientific">Alloalcanivorax xenomutans</name>
    <dbReference type="NCBI Taxonomy" id="1094342"/>
    <lineage>
        <taxon>Bacteria</taxon>
        <taxon>Pseudomonadati</taxon>
        <taxon>Pseudomonadota</taxon>
        <taxon>Gammaproteobacteria</taxon>
        <taxon>Oceanospirillales</taxon>
        <taxon>Alcanivoracaceae</taxon>
        <taxon>Alloalcanivorax</taxon>
    </lineage>
</organism>
<sequence length="191" mass="21321">MSNDDLQARNARTLKKLLIWAVAMFGFAFAMVPFYNVICDITGLNGKTSNTAATQSPETVVEDRVVTVEFITQNGAGVNGSFYAKTHRVRVHPGEITLVNFYASNPKDHDIITQSIPSITPGQAARYLHKTQCFCFDQQTLTAGEMKEMPMIFYLDPELPKHITTLTLSYTMFDVTERVTGTDNKSDTVVR</sequence>
<dbReference type="Proteomes" id="UP001107961">
    <property type="component" value="Unassembled WGS sequence"/>
</dbReference>
<evidence type="ECO:0000256" key="5">
    <source>
        <dbReference type="ARBA" id="ARBA00022692"/>
    </source>
</evidence>
<evidence type="ECO:0000256" key="6">
    <source>
        <dbReference type="ARBA" id="ARBA00022968"/>
    </source>
</evidence>
<dbReference type="SUPFAM" id="SSF110111">
    <property type="entry name" value="Ctag/Cox11"/>
    <property type="match status" value="1"/>
</dbReference>
<feature type="transmembrane region" description="Helical" evidence="10">
    <location>
        <begin position="17"/>
        <end position="38"/>
    </location>
</feature>
<comment type="caution">
    <text evidence="11">The sequence shown here is derived from an EMBL/GenBank/DDBJ whole genome shotgun (WGS) entry which is preliminary data.</text>
</comment>
<accession>A0A9Q3ZEY0</accession>
<dbReference type="PIRSF" id="PIRSF005413">
    <property type="entry name" value="COX11"/>
    <property type="match status" value="1"/>
</dbReference>
<dbReference type="PANTHER" id="PTHR21320">
    <property type="entry name" value="CYTOCHROME C OXIDASE ASSEMBLY PROTEIN COX11-RELATED"/>
    <property type="match status" value="1"/>
</dbReference>
<comment type="subcellular location">
    <subcellularLocation>
        <location evidence="2">Cell inner membrane</location>
        <topology evidence="2">Single-pass type II membrane protein</topology>
        <orientation evidence="2">Periplasmic side</orientation>
    </subcellularLocation>
</comment>
<dbReference type="NCBIfam" id="NF003465">
    <property type="entry name" value="PRK05089.1"/>
    <property type="match status" value="1"/>
</dbReference>
<dbReference type="GeneID" id="94685857"/>
<dbReference type="RefSeq" id="WP_014993500.1">
    <property type="nucleotide sequence ID" value="NZ_CBDDTQ010000001.1"/>
</dbReference>
<dbReference type="PANTHER" id="PTHR21320:SF3">
    <property type="entry name" value="CYTOCHROME C OXIDASE ASSEMBLY PROTEIN COX11, MITOCHONDRIAL-RELATED"/>
    <property type="match status" value="1"/>
</dbReference>
<reference evidence="11" key="1">
    <citation type="submission" date="2022-01" db="EMBL/GenBank/DDBJ databases">
        <authorList>
            <person name="Karlyshev A.V."/>
            <person name="Jaspars M."/>
        </authorList>
    </citation>
    <scope>NUCLEOTIDE SEQUENCE</scope>
    <source>
        <strain evidence="11">AGSA3-2</strain>
    </source>
</reference>
<keyword evidence="8" id="KW-0186">Copper</keyword>
<evidence type="ECO:0000256" key="7">
    <source>
        <dbReference type="ARBA" id="ARBA00022989"/>
    </source>
</evidence>
<evidence type="ECO:0000256" key="2">
    <source>
        <dbReference type="ARBA" id="ARBA00004382"/>
    </source>
</evidence>